<keyword evidence="1" id="KW-0378">Hydrolase</keyword>
<dbReference type="Proteomes" id="UP000013785">
    <property type="component" value="Unassembled WGS sequence"/>
</dbReference>
<dbReference type="CDD" id="cd04693">
    <property type="entry name" value="NUDIX_Hydrolase"/>
    <property type="match status" value="1"/>
</dbReference>
<dbReference type="InterPro" id="IPR000086">
    <property type="entry name" value="NUDIX_hydrolase_dom"/>
</dbReference>
<evidence type="ECO:0000313" key="3">
    <source>
        <dbReference type="EMBL" id="EOL41631.1"/>
    </source>
</evidence>
<protein>
    <recommendedName>
        <fullName evidence="2">Nudix hydrolase domain-containing protein</fullName>
    </recommendedName>
</protein>
<evidence type="ECO:0000313" key="4">
    <source>
        <dbReference type="Proteomes" id="UP000013785"/>
    </source>
</evidence>
<dbReference type="Gene3D" id="3.90.79.10">
    <property type="entry name" value="Nucleoside Triphosphate Pyrophosphohydrolase"/>
    <property type="match status" value="1"/>
</dbReference>
<reference evidence="3 4" key="1">
    <citation type="submission" date="2013-02" db="EMBL/GenBank/DDBJ databases">
        <title>The Genome Sequence of Enterococcus phoeniculicola BAA-412.</title>
        <authorList>
            <consortium name="The Broad Institute Genome Sequencing Platform"/>
            <consortium name="The Broad Institute Genome Sequencing Center for Infectious Disease"/>
            <person name="Earl A.M."/>
            <person name="Gilmore M.S."/>
            <person name="Lebreton F."/>
            <person name="Walker B."/>
            <person name="Young S.K."/>
            <person name="Zeng Q."/>
            <person name="Gargeya S."/>
            <person name="Fitzgerald M."/>
            <person name="Haas B."/>
            <person name="Abouelleil A."/>
            <person name="Alvarado L."/>
            <person name="Arachchi H.M."/>
            <person name="Berlin A.M."/>
            <person name="Chapman S.B."/>
            <person name="Dewar J."/>
            <person name="Goldberg J."/>
            <person name="Griggs A."/>
            <person name="Gujja S."/>
            <person name="Hansen M."/>
            <person name="Howarth C."/>
            <person name="Imamovic A."/>
            <person name="Larimer J."/>
            <person name="McCowan C."/>
            <person name="Murphy C."/>
            <person name="Neiman D."/>
            <person name="Pearson M."/>
            <person name="Priest M."/>
            <person name="Roberts A."/>
            <person name="Saif S."/>
            <person name="Shea T."/>
            <person name="Sisk P."/>
            <person name="Sykes S."/>
            <person name="Wortman J."/>
            <person name="Nusbaum C."/>
            <person name="Birren B."/>
        </authorList>
    </citation>
    <scope>NUCLEOTIDE SEQUENCE [LARGE SCALE GENOMIC DNA]</scope>
    <source>
        <strain evidence="3 4">ATCC BAA-412</strain>
    </source>
</reference>
<dbReference type="PATRIC" id="fig|1158610.3.peg.3182"/>
<dbReference type="SUPFAM" id="SSF55811">
    <property type="entry name" value="Nudix"/>
    <property type="match status" value="1"/>
</dbReference>
<evidence type="ECO:0000256" key="1">
    <source>
        <dbReference type="ARBA" id="ARBA00022801"/>
    </source>
</evidence>
<dbReference type="PANTHER" id="PTHR10885:SF0">
    <property type="entry name" value="ISOPENTENYL-DIPHOSPHATE DELTA-ISOMERASE"/>
    <property type="match status" value="1"/>
</dbReference>
<dbReference type="HOGENOM" id="CLU_060552_1_1_9"/>
<gene>
    <name evidence="3" type="ORF">UC3_03196</name>
</gene>
<dbReference type="eggNOG" id="COG1443">
    <property type="taxonomic scope" value="Bacteria"/>
</dbReference>
<dbReference type="PROSITE" id="PS00893">
    <property type="entry name" value="NUDIX_BOX"/>
    <property type="match status" value="1"/>
</dbReference>
<dbReference type="Pfam" id="PF00293">
    <property type="entry name" value="NUDIX"/>
    <property type="match status" value="1"/>
</dbReference>
<dbReference type="InterPro" id="IPR015797">
    <property type="entry name" value="NUDIX_hydrolase-like_dom_sf"/>
</dbReference>
<evidence type="ECO:0000259" key="2">
    <source>
        <dbReference type="PROSITE" id="PS51462"/>
    </source>
</evidence>
<name>R3W2G4_9ENTE</name>
<dbReference type="EMBL" id="AJAT01000018">
    <property type="protein sequence ID" value="EOL41631.1"/>
    <property type="molecule type" value="Genomic_DNA"/>
</dbReference>
<keyword evidence="4" id="KW-1185">Reference proteome</keyword>
<dbReference type="RefSeq" id="WP_010769827.1">
    <property type="nucleotide sequence ID" value="NZ_ASWE01000001.1"/>
</dbReference>
<dbReference type="AlphaFoldDB" id="R3W2G4"/>
<dbReference type="OrthoDB" id="9786032at2"/>
<dbReference type="PANTHER" id="PTHR10885">
    <property type="entry name" value="ISOPENTENYL-DIPHOSPHATE DELTA-ISOMERASE"/>
    <property type="match status" value="1"/>
</dbReference>
<dbReference type="InterPro" id="IPR020084">
    <property type="entry name" value="NUDIX_hydrolase_CS"/>
</dbReference>
<accession>R3W2G4</accession>
<comment type="caution">
    <text evidence="3">The sequence shown here is derived from an EMBL/GenBank/DDBJ whole genome shotgun (WGS) entry which is preliminary data.</text>
</comment>
<sequence>MEEWDIYTENREKTGRVHIRGEKMKEGEYHLVVTALIFNSEGKLLIQQRQAEKEGWPNFWDFSAAGSALKGENSQQAMAREVKEELGIIVNLSNSRLKFSWHFPNGFDDFWIIHQDVSLEEMTLQKEEVQNVRWVTQEEVNQLAAEGKMIPYFFLKDVFSWMHNKNLTL</sequence>
<feature type="domain" description="Nudix hydrolase" evidence="2">
    <location>
        <begin position="28"/>
        <end position="157"/>
    </location>
</feature>
<organism evidence="3 4">
    <name type="scientific">Enterococcus phoeniculicola ATCC BAA-412</name>
    <dbReference type="NCBI Taxonomy" id="1158610"/>
    <lineage>
        <taxon>Bacteria</taxon>
        <taxon>Bacillati</taxon>
        <taxon>Bacillota</taxon>
        <taxon>Bacilli</taxon>
        <taxon>Lactobacillales</taxon>
        <taxon>Enterococcaceae</taxon>
        <taxon>Enterococcus</taxon>
    </lineage>
</organism>
<dbReference type="GO" id="GO:0016787">
    <property type="term" value="F:hydrolase activity"/>
    <property type="evidence" value="ECO:0007669"/>
    <property type="project" value="UniProtKB-KW"/>
</dbReference>
<dbReference type="STRING" id="154621.RV11_GL002847"/>
<proteinExistence type="predicted"/>
<dbReference type="PROSITE" id="PS51462">
    <property type="entry name" value="NUDIX"/>
    <property type="match status" value="1"/>
</dbReference>